<dbReference type="PROSITE" id="PS00307">
    <property type="entry name" value="LECTIN_LEGUME_BETA"/>
    <property type="match status" value="1"/>
</dbReference>
<evidence type="ECO:0000256" key="3">
    <source>
        <dbReference type="PROSITE-ProRule" id="PRU10141"/>
    </source>
</evidence>
<feature type="transmembrane region" description="Helical" evidence="4">
    <location>
        <begin position="278"/>
        <end position="300"/>
    </location>
</feature>
<dbReference type="Gene3D" id="3.30.200.20">
    <property type="entry name" value="Phosphorylase Kinase, domain 1"/>
    <property type="match status" value="1"/>
</dbReference>
<proteinExistence type="inferred from homology"/>
<keyword evidence="7" id="KW-1185">Reference proteome</keyword>
<protein>
    <recommendedName>
        <fullName evidence="5">Legume lectin domain-containing protein</fullName>
    </recommendedName>
</protein>
<dbReference type="InterPro" id="IPR019825">
    <property type="entry name" value="Lectin_legB_Mn/Ca_BS"/>
</dbReference>
<organism evidence="6 7">
    <name type="scientific">Phaseolus coccineus</name>
    <name type="common">Scarlet runner bean</name>
    <name type="synonym">Phaseolus multiflorus</name>
    <dbReference type="NCBI Taxonomy" id="3886"/>
    <lineage>
        <taxon>Eukaryota</taxon>
        <taxon>Viridiplantae</taxon>
        <taxon>Streptophyta</taxon>
        <taxon>Embryophyta</taxon>
        <taxon>Tracheophyta</taxon>
        <taxon>Spermatophyta</taxon>
        <taxon>Magnoliopsida</taxon>
        <taxon>eudicotyledons</taxon>
        <taxon>Gunneridae</taxon>
        <taxon>Pentapetalae</taxon>
        <taxon>rosids</taxon>
        <taxon>fabids</taxon>
        <taxon>Fabales</taxon>
        <taxon>Fabaceae</taxon>
        <taxon>Papilionoideae</taxon>
        <taxon>50 kb inversion clade</taxon>
        <taxon>NPAAA clade</taxon>
        <taxon>indigoferoid/millettioid clade</taxon>
        <taxon>Phaseoleae</taxon>
        <taxon>Phaseolus</taxon>
    </lineage>
</organism>
<keyword evidence="4" id="KW-0472">Membrane</keyword>
<dbReference type="InterPro" id="IPR050258">
    <property type="entry name" value="Leguminous_Lectin"/>
</dbReference>
<sequence>MKATIGFLSDRNMQLPWLAMFIILSLTKVTSSLYFNFSSFKPQDEADLWLNENSQIFLDAIQVTPDIRGPITNYSGRVFYKEQLKLRDSQRGTKTSFNSTFVFTIAAQTSPGGEGFAFILTDDTSLQLNSGGQWLGIVNSTSTGVTNIVAVEFDTRKSFLEDVDDNHVGVDVKNIYSIKQEPLGPHGVNLSSGNSVVATVYFDANLKKMTIFVSPSDLMLRTPVLVVEDIDLSEYLPEDVFVGFSASTGEYTQINAVRSWYFSSWNDIEKNPKINRTWLWILIPIVGIGGVCVLASVCFWRRQHIKGQGAEEDMKIELEIKSSSNAPHRFQLKELLSATRSFHSSNKLGKGGFGMVYKGTLNGKDVAVKRISKNSRPSMRTLLLVLTGEASPPFVAVKQPAFTWPATASVLNEEFNFQVTWEQHVMGLLLLLLNANAASIVTLSVLHFFLHCNRKTEDVVQS</sequence>
<gene>
    <name evidence="6" type="ORF">VNO80_14342</name>
</gene>
<keyword evidence="4" id="KW-0812">Transmembrane</keyword>
<comment type="similarity">
    <text evidence="1">Belongs to the leguminous lectin family.</text>
</comment>
<accession>A0AAN9R0T4</accession>
<dbReference type="PANTHER" id="PTHR32401:SF53">
    <property type="entry name" value="LEGUME LECTIN DOMAIN-CONTAINING PROTEIN"/>
    <property type="match status" value="1"/>
</dbReference>
<reference evidence="6 7" key="1">
    <citation type="submission" date="2024-01" db="EMBL/GenBank/DDBJ databases">
        <title>The genomes of 5 underutilized Papilionoideae crops provide insights into root nodulation and disease resistanc.</title>
        <authorList>
            <person name="Jiang F."/>
        </authorList>
    </citation>
    <scope>NUCLEOTIDE SEQUENCE [LARGE SCALE GENOMIC DNA]</scope>
    <source>
        <strain evidence="6">JINMINGXINNONG_FW02</strain>
        <tissue evidence="6">Leaves</tissue>
    </source>
</reference>
<dbReference type="EMBL" id="JAYMYR010000006">
    <property type="protein sequence ID" value="KAK7355097.1"/>
    <property type="molecule type" value="Genomic_DNA"/>
</dbReference>
<dbReference type="GO" id="GO:0030246">
    <property type="term" value="F:carbohydrate binding"/>
    <property type="evidence" value="ECO:0007669"/>
    <property type="project" value="UniProtKB-KW"/>
</dbReference>
<dbReference type="SUPFAM" id="SSF56112">
    <property type="entry name" value="Protein kinase-like (PK-like)"/>
    <property type="match status" value="1"/>
</dbReference>
<evidence type="ECO:0000256" key="4">
    <source>
        <dbReference type="SAM" id="Phobius"/>
    </source>
</evidence>
<feature type="domain" description="Legume lectin" evidence="5">
    <location>
        <begin position="33"/>
        <end position="273"/>
    </location>
</feature>
<dbReference type="CDD" id="cd06899">
    <property type="entry name" value="lectin_legume_LecRK_Arcelin_ConA"/>
    <property type="match status" value="1"/>
</dbReference>
<dbReference type="Gene3D" id="2.60.120.200">
    <property type="match status" value="1"/>
</dbReference>
<feature type="binding site" evidence="3">
    <location>
        <position position="369"/>
    </location>
    <ligand>
        <name>ATP</name>
        <dbReference type="ChEBI" id="CHEBI:30616"/>
    </ligand>
</feature>
<evidence type="ECO:0000313" key="6">
    <source>
        <dbReference type="EMBL" id="KAK7355097.1"/>
    </source>
</evidence>
<keyword evidence="4" id="KW-1133">Transmembrane helix</keyword>
<evidence type="ECO:0000259" key="5">
    <source>
        <dbReference type="Pfam" id="PF00139"/>
    </source>
</evidence>
<keyword evidence="3" id="KW-0067">ATP-binding</keyword>
<feature type="transmembrane region" description="Helical" evidence="4">
    <location>
        <begin position="428"/>
        <end position="450"/>
    </location>
</feature>
<dbReference type="InterPro" id="IPR017441">
    <property type="entry name" value="Protein_kinase_ATP_BS"/>
</dbReference>
<evidence type="ECO:0000256" key="1">
    <source>
        <dbReference type="ARBA" id="ARBA00007606"/>
    </source>
</evidence>
<dbReference type="PROSITE" id="PS00107">
    <property type="entry name" value="PROTEIN_KINASE_ATP"/>
    <property type="match status" value="1"/>
</dbReference>
<dbReference type="Pfam" id="PF00139">
    <property type="entry name" value="Lectin_legB"/>
    <property type="match status" value="1"/>
</dbReference>
<comment type="caution">
    <text evidence="6">The sequence shown here is derived from an EMBL/GenBank/DDBJ whole genome shotgun (WGS) entry which is preliminary data.</text>
</comment>
<name>A0AAN9R0T4_PHACN</name>
<keyword evidence="3" id="KW-0547">Nucleotide-binding</keyword>
<dbReference type="Proteomes" id="UP001374584">
    <property type="component" value="Unassembled WGS sequence"/>
</dbReference>
<dbReference type="SUPFAM" id="SSF49899">
    <property type="entry name" value="Concanavalin A-like lectins/glucanases"/>
    <property type="match status" value="1"/>
</dbReference>
<dbReference type="InterPro" id="IPR013320">
    <property type="entry name" value="ConA-like_dom_sf"/>
</dbReference>
<dbReference type="AlphaFoldDB" id="A0AAN9R0T4"/>
<dbReference type="InterPro" id="IPR001220">
    <property type="entry name" value="Legume_lectin_dom"/>
</dbReference>
<evidence type="ECO:0000256" key="2">
    <source>
        <dbReference type="ARBA" id="ARBA00022734"/>
    </source>
</evidence>
<keyword evidence="2" id="KW-0430">Lectin</keyword>
<dbReference type="PANTHER" id="PTHR32401">
    <property type="entry name" value="CONCANAVALIN A-LIKE LECTIN FAMILY PROTEIN"/>
    <property type="match status" value="1"/>
</dbReference>
<evidence type="ECO:0000313" key="7">
    <source>
        <dbReference type="Proteomes" id="UP001374584"/>
    </source>
</evidence>
<dbReference type="GO" id="GO:0005524">
    <property type="term" value="F:ATP binding"/>
    <property type="evidence" value="ECO:0007669"/>
    <property type="project" value="UniProtKB-UniRule"/>
</dbReference>
<dbReference type="InterPro" id="IPR011009">
    <property type="entry name" value="Kinase-like_dom_sf"/>
</dbReference>